<protein>
    <submittedName>
        <fullName evidence="2">(northern house mosquito) hypothetical protein</fullName>
    </submittedName>
</protein>
<keyword evidence="1" id="KW-1133">Transmembrane helix</keyword>
<dbReference type="EMBL" id="HBUE01158348">
    <property type="protein sequence ID" value="CAG6508975.1"/>
    <property type="molecule type" value="Transcribed_RNA"/>
</dbReference>
<dbReference type="EMBL" id="HBUE01090995">
    <property type="protein sequence ID" value="CAG6481488.1"/>
    <property type="molecule type" value="Transcribed_RNA"/>
</dbReference>
<organism evidence="2">
    <name type="scientific">Culex pipiens</name>
    <name type="common">House mosquito</name>
    <dbReference type="NCBI Taxonomy" id="7175"/>
    <lineage>
        <taxon>Eukaryota</taxon>
        <taxon>Metazoa</taxon>
        <taxon>Ecdysozoa</taxon>
        <taxon>Arthropoda</taxon>
        <taxon>Hexapoda</taxon>
        <taxon>Insecta</taxon>
        <taxon>Pterygota</taxon>
        <taxon>Neoptera</taxon>
        <taxon>Endopterygota</taxon>
        <taxon>Diptera</taxon>
        <taxon>Nematocera</taxon>
        <taxon>Culicoidea</taxon>
        <taxon>Culicidae</taxon>
        <taxon>Culicinae</taxon>
        <taxon>Culicini</taxon>
        <taxon>Culex</taxon>
        <taxon>Culex</taxon>
    </lineage>
</organism>
<dbReference type="EMBL" id="HBUE01263478">
    <property type="protein sequence ID" value="CAG6560333.1"/>
    <property type="molecule type" value="Transcribed_RNA"/>
</dbReference>
<name>A0A8D8DHL3_CULPI</name>
<accession>A0A8D8DHL3</accession>
<sequence>MRSISAMVSARIECASSSVAMTARSARMPSCSFPPYVSSVSPTAVWPMFGIQKLRFFSSRPLIWGFCWGPGRFEMAIVLWALLRIFRSRLSGKRHATVFMIQ</sequence>
<dbReference type="AlphaFoldDB" id="A0A8D8DHL3"/>
<evidence type="ECO:0000256" key="1">
    <source>
        <dbReference type="SAM" id="Phobius"/>
    </source>
</evidence>
<keyword evidence="1" id="KW-0472">Membrane</keyword>
<reference evidence="2" key="1">
    <citation type="submission" date="2021-05" db="EMBL/GenBank/DDBJ databases">
        <authorList>
            <person name="Alioto T."/>
            <person name="Alioto T."/>
            <person name="Gomez Garrido J."/>
        </authorList>
    </citation>
    <scope>NUCLEOTIDE SEQUENCE</scope>
</reference>
<feature type="transmembrane region" description="Helical" evidence="1">
    <location>
        <begin position="63"/>
        <end position="83"/>
    </location>
</feature>
<evidence type="ECO:0000313" key="2">
    <source>
        <dbReference type="EMBL" id="CAG6508975.1"/>
    </source>
</evidence>
<dbReference type="EMBL" id="HBUE01090997">
    <property type="protein sequence ID" value="CAG6481492.1"/>
    <property type="molecule type" value="Transcribed_RNA"/>
</dbReference>
<keyword evidence="1" id="KW-0812">Transmembrane</keyword>
<proteinExistence type="predicted"/>